<sequence length="94" mass="10770">MVRVLRTQRALAKKMSKGALSNEQQDELNELSYQLSEIRERLVEMGADPKKLFDETTIDKSLKRSNGRMHMSLGQSGGVGVRGLPQKRKLWKKR</sequence>
<feature type="compositionally biased region" description="Basic residues" evidence="1">
    <location>
        <begin position="85"/>
        <end position="94"/>
    </location>
</feature>
<dbReference type="EMBL" id="JBBGAZ010000005">
    <property type="protein sequence ID" value="MEJ5218859.1"/>
    <property type="molecule type" value="Genomic_DNA"/>
</dbReference>
<gene>
    <name evidence="2" type="ORF">WG622_11435</name>
</gene>
<feature type="region of interest" description="Disordered" evidence="1">
    <location>
        <begin position="63"/>
        <end position="94"/>
    </location>
</feature>
<protein>
    <submittedName>
        <fullName evidence="2">Uncharacterized protein</fullName>
    </submittedName>
</protein>
<name>A0ABU8QHG1_9RHOB</name>
<keyword evidence="3" id="KW-1185">Reference proteome</keyword>
<dbReference type="Proteomes" id="UP001368270">
    <property type="component" value="Unassembled WGS sequence"/>
</dbReference>
<accession>A0ABU8QHG1</accession>
<evidence type="ECO:0000256" key="1">
    <source>
        <dbReference type="SAM" id="MobiDB-lite"/>
    </source>
</evidence>
<evidence type="ECO:0000313" key="3">
    <source>
        <dbReference type="Proteomes" id="UP001368270"/>
    </source>
</evidence>
<reference evidence="2 3" key="1">
    <citation type="submission" date="2024-03" db="EMBL/GenBank/DDBJ databases">
        <title>Cognatishimia coralii sp. nov., a marine bacterium isolated from coral surrounding seawater.</title>
        <authorList>
            <person name="Liu X."/>
            <person name="Liu S."/>
            <person name="Sun H."/>
            <person name="Zhang Y."/>
        </authorList>
    </citation>
    <scope>NUCLEOTIDE SEQUENCE [LARGE SCALE GENOMIC DNA]</scope>
    <source>
        <strain evidence="2 3">D5M38</strain>
    </source>
</reference>
<proteinExistence type="predicted"/>
<evidence type="ECO:0000313" key="2">
    <source>
        <dbReference type="EMBL" id="MEJ5218859.1"/>
    </source>
</evidence>
<comment type="caution">
    <text evidence="2">The sequence shown here is derived from an EMBL/GenBank/DDBJ whole genome shotgun (WGS) entry which is preliminary data.</text>
</comment>
<dbReference type="RefSeq" id="WP_339403697.1">
    <property type="nucleotide sequence ID" value="NZ_JBBGAZ010000005.1"/>
</dbReference>
<organism evidence="2 3">
    <name type="scientific">Cognatishimia coralii</name>
    <dbReference type="NCBI Taxonomy" id="3083254"/>
    <lineage>
        <taxon>Bacteria</taxon>
        <taxon>Pseudomonadati</taxon>
        <taxon>Pseudomonadota</taxon>
        <taxon>Alphaproteobacteria</taxon>
        <taxon>Rhodobacterales</taxon>
        <taxon>Paracoccaceae</taxon>
        <taxon>Cognatishimia</taxon>
    </lineage>
</organism>